<dbReference type="Pfam" id="PF01494">
    <property type="entry name" value="FAD_binding_3"/>
    <property type="match status" value="1"/>
</dbReference>
<sequence length="382" mass="42217">MQTEVLVVGAGPAGSTAAAILAQKGYDVLILDKTEFPRQKACGDGIPHSAIALLDQLGLHDQFRNTKRNEITGATIHSPRGQQSSINFRMRDNFFIQSRSVFDHTLFSHALTSGAKFLKAKALEPILNQGKVVGVKARVQDEEKRIFAPITIAADGVDSAIAAPLRREKQLAKHRAISLRGYISGLNLNPRTVEGFFPKEIVPGYLWIFPLGEKEANIGLGMRMDKYAKVGMSMKQVLQNFLASPEIKARLEPNWQLSDVRASPMNFASQKGIQLAYDGAVLVGDAASLVSPLTGGGIYNAMFSAKTAAETIHDAFQKNDFSEKKLSEYERRCWAAIRYEMKITYVVQNAISTFPFLIEGLMKFVDNRTLKALKLFDDVEFS</sequence>
<dbReference type="Pfam" id="PF22578">
    <property type="entry name" value="GGR_cat"/>
    <property type="match status" value="1"/>
</dbReference>
<evidence type="ECO:0000313" key="4">
    <source>
        <dbReference type="Proteomes" id="UP000001208"/>
    </source>
</evidence>
<dbReference type="AlphaFoldDB" id="B3QWR4"/>
<dbReference type="HOGENOM" id="CLU_024648_5_2_10"/>
<dbReference type="NCBIfam" id="TIGR02032">
    <property type="entry name" value="GG-red-SF"/>
    <property type="match status" value="1"/>
</dbReference>
<dbReference type="InterPro" id="IPR050407">
    <property type="entry name" value="Geranylgeranyl_reductase"/>
</dbReference>
<protein>
    <submittedName>
        <fullName evidence="3">Geranylgeranyl reductase</fullName>
    </submittedName>
</protein>
<proteinExistence type="predicted"/>
<keyword evidence="4" id="KW-1185">Reference proteome</keyword>
<dbReference type="PRINTS" id="PR00420">
    <property type="entry name" value="RNGMNOXGNASE"/>
</dbReference>
<evidence type="ECO:0000259" key="2">
    <source>
        <dbReference type="Pfam" id="PF22578"/>
    </source>
</evidence>
<reference evidence="3 4" key="1">
    <citation type="submission" date="2008-06" db="EMBL/GenBank/DDBJ databases">
        <title>Complete sequence of Chloroherpeton thalassium ATCC 35110.</title>
        <authorList>
            <consortium name="US DOE Joint Genome Institute"/>
            <person name="Lucas S."/>
            <person name="Copeland A."/>
            <person name="Lapidus A."/>
            <person name="Glavina del Rio T."/>
            <person name="Dalin E."/>
            <person name="Tice H."/>
            <person name="Bruce D."/>
            <person name="Goodwin L."/>
            <person name="Pitluck S."/>
            <person name="Schmutz J."/>
            <person name="Larimer F."/>
            <person name="Land M."/>
            <person name="Hauser L."/>
            <person name="Kyrpides N."/>
            <person name="Mikhailova N."/>
            <person name="Liu Z."/>
            <person name="Li T."/>
            <person name="Zhao F."/>
            <person name="Overmann J."/>
            <person name="Bryant D.A."/>
            <person name="Richardson P."/>
        </authorList>
    </citation>
    <scope>NUCLEOTIDE SEQUENCE [LARGE SCALE GENOMIC DNA]</scope>
    <source>
        <strain evidence="4">ATCC 35110 / GB-78</strain>
    </source>
</reference>
<evidence type="ECO:0000259" key="1">
    <source>
        <dbReference type="Pfam" id="PF01494"/>
    </source>
</evidence>
<dbReference type="GO" id="GO:0016628">
    <property type="term" value="F:oxidoreductase activity, acting on the CH-CH group of donors, NAD or NADP as acceptor"/>
    <property type="evidence" value="ECO:0007669"/>
    <property type="project" value="InterPro"/>
</dbReference>
<dbReference type="InterPro" id="IPR036188">
    <property type="entry name" value="FAD/NAD-bd_sf"/>
</dbReference>
<gene>
    <name evidence="3" type="ordered locus">Ctha_0810</name>
</gene>
<dbReference type="OrthoDB" id="9806565at2"/>
<dbReference type="InterPro" id="IPR011777">
    <property type="entry name" value="Geranylgeranyl_Rdtase_fam"/>
</dbReference>
<dbReference type="Proteomes" id="UP000001208">
    <property type="component" value="Chromosome"/>
</dbReference>
<dbReference type="STRING" id="517418.Ctha_0810"/>
<dbReference type="eggNOG" id="COG0644">
    <property type="taxonomic scope" value="Bacteria"/>
</dbReference>
<dbReference type="EMBL" id="CP001100">
    <property type="protein sequence ID" value="ACF13278.1"/>
    <property type="molecule type" value="Genomic_DNA"/>
</dbReference>
<dbReference type="RefSeq" id="WP_012499362.1">
    <property type="nucleotide sequence ID" value="NC_011026.1"/>
</dbReference>
<dbReference type="Gene3D" id="3.50.50.60">
    <property type="entry name" value="FAD/NAD(P)-binding domain"/>
    <property type="match status" value="1"/>
</dbReference>
<feature type="domain" description="Digeranylgeranylglycerophospholipid reductase catalytic" evidence="2">
    <location>
        <begin position="185"/>
        <end position="244"/>
    </location>
</feature>
<dbReference type="KEGG" id="cts:Ctha_0810"/>
<dbReference type="PANTHER" id="PTHR42685">
    <property type="entry name" value="GERANYLGERANYL DIPHOSPHATE REDUCTASE"/>
    <property type="match status" value="1"/>
</dbReference>
<evidence type="ECO:0000313" key="3">
    <source>
        <dbReference type="EMBL" id="ACF13278.1"/>
    </source>
</evidence>
<organism evidence="3 4">
    <name type="scientific">Chloroherpeton thalassium (strain ATCC 35110 / GB-78)</name>
    <dbReference type="NCBI Taxonomy" id="517418"/>
    <lineage>
        <taxon>Bacteria</taxon>
        <taxon>Pseudomonadati</taxon>
        <taxon>Chlorobiota</taxon>
        <taxon>Chlorobiia</taxon>
        <taxon>Chlorobiales</taxon>
        <taxon>Chloroherpetonaceae</taxon>
        <taxon>Chloroherpeton</taxon>
    </lineage>
</organism>
<name>B3QWR4_CHLT3</name>
<dbReference type="InterPro" id="IPR054715">
    <property type="entry name" value="GGR_cat"/>
</dbReference>
<feature type="domain" description="FAD-binding" evidence="1">
    <location>
        <begin position="3"/>
        <end position="165"/>
    </location>
</feature>
<dbReference type="GO" id="GO:0071949">
    <property type="term" value="F:FAD binding"/>
    <property type="evidence" value="ECO:0007669"/>
    <property type="project" value="InterPro"/>
</dbReference>
<dbReference type="InterPro" id="IPR002938">
    <property type="entry name" value="FAD-bd"/>
</dbReference>
<accession>B3QWR4</accession>
<dbReference type="PANTHER" id="PTHR42685:SF22">
    <property type="entry name" value="CONDITIONED MEDIUM FACTOR RECEPTOR 1"/>
    <property type="match status" value="1"/>
</dbReference>
<dbReference type="SUPFAM" id="SSF51905">
    <property type="entry name" value="FAD/NAD(P)-binding domain"/>
    <property type="match status" value="1"/>
</dbReference>